<gene>
    <name evidence="3" type="ORF">EXIGLDRAFT_725068</name>
</gene>
<dbReference type="EMBL" id="KV426162">
    <property type="protein sequence ID" value="KZV86244.1"/>
    <property type="molecule type" value="Genomic_DNA"/>
</dbReference>
<evidence type="ECO:0000313" key="3">
    <source>
        <dbReference type="EMBL" id="KZV86244.1"/>
    </source>
</evidence>
<dbReference type="InterPro" id="IPR040976">
    <property type="entry name" value="Pkinase_fungal"/>
</dbReference>
<dbReference type="Proteomes" id="UP000077266">
    <property type="component" value="Unassembled WGS sequence"/>
</dbReference>
<keyword evidence="4" id="KW-1185">Reference proteome</keyword>
<dbReference type="SUPFAM" id="SSF56112">
    <property type="entry name" value="Protein kinase-like (PK-like)"/>
    <property type="match status" value="1"/>
</dbReference>
<organism evidence="3 4">
    <name type="scientific">Exidia glandulosa HHB12029</name>
    <dbReference type="NCBI Taxonomy" id="1314781"/>
    <lineage>
        <taxon>Eukaryota</taxon>
        <taxon>Fungi</taxon>
        <taxon>Dikarya</taxon>
        <taxon>Basidiomycota</taxon>
        <taxon>Agaricomycotina</taxon>
        <taxon>Agaricomycetes</taxon>
        <taxon>Auriculariales</taxon>
        <taxon>Exidiaceae</taxon>
        <taxon>Exidia</taxon>
    </lineage>
</organism>
<evidence type="ECO:0000256" key="1">
    <source>
        <dbReference type="SAM" id="MobiDB-lite"/>
    </source>
</evidence>
<evidence type="ECO:0000259" key="2">
    <source>
        <dbReference type="Pfam" id="PF17667"/>
    </source>
</evidence>
<feature type="region of interest" description="Disordered" evidence="1">
    <location>
        <begin position="721"/>
        <end position="804"/>
    </location>
</feature>
<dbReference type="InParanoid" id="A0A165E7K3"/>
<accession>A0A165E7K3</accession>
<reference evidence="3 4" key="1">
    <citation type="journal article" date="2016" name="Mol. Biol. Evol.">
        <title>Comparative Genomics of Early-Diverging Mushroom-Forming Fungi Provides Insights into the Origins of Lignocellulose Decay Capabilities.</title>
        <authorList>
            <person name="Nagy L.G."/>
            <person name="Riley R."/>
            <person name="Tritt A."/>
            <person name="Adam C."/>
            <person name="Daum C."/>
            <person name="Floudas D."/>
            <person name="Sun H."/>
            <person name="Yadav J.S."/>
            <person name="Pangilinan J."/>
            <person name="Larsson K.H."/>
            <person name="Matsuura K."/>
            <person name="Barry K."/>
            <person name="Labutti K."/>
            <person name="Kuo R."/>
            <person name="Ohm R.A."/>
            <person name="Bhattacharya S.S."/>
            <person name="Shirouzu T."/>
            <person name="Yoshinaga Y."/>
            <person name="Martin F.M."/>
            <person name="Grigoriev I.V."/>
            <person name="Hibbett D.S."/>
        </authorList>
    </citation>
    <scope>NUCLEOTIDE SEQUENCE [LARGE SCALE GENOMIC DNA]</scope>
    <source>
        <strain evidence="3 4">HHB12029</strain>
    </source>
</reference>
<name>A0A165E7K3_EXIGL</name>
<dbReference type="InterPro" id="IPR011009">
    <property type="entry name" value="Kinase-like_dom_sf"/>
</dbReference>
<dbReference type="Pfam" id="PF17667">
    <property type="entry name" value="Pkinase_fungal"/>
    <property type="match status" value="1"/>
</dbReference>
<feature type="domain" description="Fungal-type protein kinase" evidence="2">
    <location>
        <begin position="336"/>
        <end position="578"/>
    </location>
</feature>
<dbReference type="AlphaFoldDB" id="A0A165E7K3"/>
<protein>
    <recommendedName>
        <fullName evidence="2">Fungal-type protein kinase domain-containing protein</fullName>
    </recommendedName>
</protein>
<feature type="compositionally biased region" description="Polar residues" evidence="1">
    <location>
        <begin position="792"/>
        <end position="804"/>
    </location>
</feature>
<proteinExistence type="predicted"/>
<dbReference type="OrthoDB" id="5569250at2759"/>
<sequence>MKDFFATPALKYGLTTRTSAQLQEDAAVKVALAALIRSTTVTLPAVRESRIVELLNTISLAYSRIARRSKSSSGGAVVFDSNNISQTKLKSYLGSHDAPAFFAYSGAASDLDARIAHRTAQPWPVLLCVGDDGGPWDGDADVGDRLCPCLRTLRRYRPDLSTVYGFFVGPNSFALVSLNACETRASARKPWSDIAAWVALVAAMYHTMDKRNDHLTYRGSELGFPLWDVSYGHAPFAAVPFHAGTAPGRATLAAFELGSTTLPDEDAARQFCGGEVEGFFKISWQDKYPPPGMGESALLAYLHKDAWIPGLVRPRYTARHSKLAITQANPPQHQVCKHVVPDTIHLGSIGEPLSQAVSPRHLLYAAYDIIETHLHMCERNVLHRDLSWFNCLIFPRHYVGVDGTKPEASRPCVSRIMNAASVEVGGHGVRLGRKTEVALGEDPFEPCALITDLDHAIKLNTLKREQNLIRFRNTDVRGTPGFVALSLNNPTVCVNQGLPIIAMSHLLSALAEAESTDRGRSALAAAFPSGDDDFVVRATAILTKELTRMCEDDPYAGVVEMEPKQDARHDCESVFWSLALAFCQARPLGSEPEGRGDQRAFDFKFLFDAITDPNVSDLAADYQRVRFFNSFRWRKHSPLHPSLDLFSQLLANMATYLSIPWHLYTSSQATRGFDLNHTHTAFRRLILGYLLRDENASSLDIPLDTERPRFAVFNDRPVSESEEMCANSQSITAADFGTSDVEGTPVSRTTMASEPRKRKRDGGDGGDYDDEQSPQRSKARADAGDAGPGSPERSTAAASSWDSRSISALTRKFKTDKLWFGQWA</sequence>
<evidence type="ECO:0000313" key="4">
    <source>
        <dbReference type="Proteomes" id="UP000077266"/>
    </source>
</evidence>